<dbReference type="EMBL" id="NIOJ01000030">
    <property type="protein sequence ID" value="PNT98137.1"/>
    <property type="molecule type" value="Genomic_DNA"/>
</dbReference>
<keyword evidence="1" id="KW-1133">Transmembrane helix</keyword>
<evidence type="ECO:0000313" key="2">
    <source>
        <dbReference type="EMBL" id="PNT98137.1"/>
    </source>
</evidence>
<evidence type="ECO:0008006" key="4">
    <source>
        <dbReference type="Google" id="ProtNLM"/>
    </source>
</evidence>
<dbReference type="RefSeq" id="WP_103081905.1">
    <property type="nucleotide sequence ID" value="NZ_CP021850.1"/>
</dbReference>
<reference evidence="3" key="1">
    <citation type="submission" date="2017-06" db="EMBL/GenBank/DDBJ databases">
        <title>Investigating the central metabolism of Clostridium thermosuccinogenes.</title>
        <authorList>
            <person name="Koendjbiharie J.G."/>
            <person name="Van Kranenburg R."/>
            <person name="Vriesendorp B."/>
        </authorList>
    </citation>
    <scope>NUCLEOTIDE SEQUENCE [LARGE SCALE GENOMIC DNA]</scope>
    <source>
        <strain evidence="3">DSM 5806</strain>
    </source>
</reference>
<feature type="transmembrane region" description="Helical" evidence="1">
    <location>
        <begin position="138"/>
        <end position="157"/>
    </location>
</feature>
<feature type="transmembrane region" description="Helical" evidence="1">
    <location>
        <begin position="22"/>
        <end position="41"/>
    </location>
</feature>
<feature type="transmembrane region" description="Helical" evidence="1">
    <location>
        <begin position="61"/>
        <end position="86"/>
    </location>
</feature>
<name>A0A2K2EX42_9CLOT</name>
<feature type="transmembrane region" description="Helical" evidence="1">
    <location>
        <begin position="107"/>
        <end position="126"/>
    </location>
</feature>
<keyword evidence="3" id="KW-1185">Reference proteome</keyword>
<proteinExistence type="predicted"/>
<dbReference type="Proteomes" id="UP000236151">
    <property type="component" value="Unassembled WGS sequence"/>
</dbReference>
<evidence type="ECO:0000313" key="3">
    <source>
        <dbReference type="Proteomes" id="UP000236151"/>
    </source>
</evidence>
<keyword evidence="1" id="KW-0812">Transmembrane</keyword>
<gene>
    <name evidence="2" type="ORF">CDQ84_11610</name>
</gene>
<dbReference type="KEGG" id="cthd:CDO33_18410"/>
<accession>A0A2K2EX42</accession>
<protein>
    <recommendedName>
        <fullName evidence="4">Yip1 domain-containing protein</fullName>
    </recommendedName>
</protein>
<keyword evidence="1" id="KW-0472">Membrane</keyword>
<sequence length="207" mass="24102">MNIFDMLLLPKKLYQKVTDRKSTLYIGFILVGIIDLSTFIIDDFTRLFYGRPASTLFYNITLAILLAVFIGFIDVLFFSVPLFDLFKMFKRENVDASSRTLIRFMKTYILVNFLVLPINLIIYTVYSNMDKLGISLDNNYSILFVILLIDLLTSIWFSGAAARGANVIYKFDPRLKNAVFMTIFTWSYILAQVFNFMIDKWAMPLFK</sequence>
<feature type="transmembrane region" description="Helical" evidence="1">
    <location>
        <begin position="178"/>
        <end position="198"/>
    </location>
</feature>
<organism evidence="2 3">
    <name type="scientific">Clostridium thermosuccinogenes</name>
    <dbReference type="NCBI Taxonomy" id="84032"/>
    <lineage>
        <taxon>Bacteria</taxon>
        <taxon>Bacillati</taxon>
        <taxon>Bacillota</taxon>
        <taxon>Clostridia</taxon>
        <taxon>Eubacteriales</taxon>
        <taxon>Clostridiaceae</taxon>
        <taxon>Clostridium</taxon>
    </lineage>
</organism>
<dbReference type="OrthoDB" id="2087955at2"/>
<comment type="caution">
    <text evidence="2">The sequence shown here is derived from an EMBL/GenBank/DDBJ whole genome shotgun (WGS) entry which is preliminary data.</text>
</comment>
<evidence type="ECO:0000256" key="1">
    <source>
        <dbReference type="SAM" id="Phobius"/>
    </source>
</evidence>
<dbReference type="AlphaFoldDB" id="A0A2K2EX42"/>